<reference evidence="1" key="2">
    <citation type="submission" date="2023-06" db="EMBL/GenBank/DDBJ databases">
        <authorList>
            <person name="Swenson N.G."/>
            <person name="Wegrzyn J.L."/>
            <person name="Mcevoy S.L."/>
        </authorList>
    </citation>
    <scope>NUCLEOTIDE SEQUENCE</scope>
    <source>
        <strain evidence="1">NS2018</strain>
        <tissue evidence="1">Leaf</tissue>
    </source>
</reference>
<dbReference type="Proteomes" id="UP001168877">
    <property type="component" value="Unassembled WGS sequence"/>
</dbReference>
<evidence type="ECO:0000313" key="2">
    <source>
        <dbReference type="Proteomes" id="UP001168877"/>
    </source>
</evidence>
<gene>
    <name evidence="1" type="ORF">LWI29_009513</name>
</gene>
<protein>
    <submittedName>
        <fullName evidence="1">Uncharacterized protein</fullName>
    </submittedName>
</protein>
<name>A0AA39V741_ACESA</name>
<dbReference type="EMBL" id="JAUESC010000385">
    <property type="protein sequence ID" value="KAK0578379.1"/>
    <property type="molecule type" value="Genomic_DNA"/>
</dbReference>
<comment type="caution">
    <text evidence="1">The sequence shown here is derived from an EMBL/GenBank/DDBJ whole genome shotgun (WGS) entry which is preliminary data.</text>
</comment>
<proteinExistence type="predicted"/>
<keyword evidence="2" id="KW-1185">Reference proteome</keyword>
<evidence type="ECO:0000313" key="1">
    <source>
        <dbReference type="EMBL" id="KAK0578379.1"/>
    </source>
</evidence>
<reference evidence="1" key="1">
    <citation type="journal article" date="2022" name="Plant J.">
        <title>Strategies of tolerance reflected in two North American maple genomes.</title>
        <authorList>
            <person name="McEvoy S.L."/>
            <person name="Sezen U.U."/>
            <person name="Trouern-Trend A."/>
            <person name="McMahon S.M."/>
            <person name="Schaberg P.G."/>
            <person name="Yang J."/>
            <person name="Wegrzyn J.L."/>
            <person name="Swenson N.G."/>
        </authorList>
    </citation>
    <scope>NUCLEOTIDE SEQUENCE</scope>
    <source>
        <strain evidence="1">NS2018</strain>
    </source>
</reference>
<accession>A0AA39V741</accession>
<dbReference type="AlphaFoldDB" id="A0AA39V741"/>
<sequence length="154" mass="16389">MDEVNACLKMEEPPVTFAFLCIWRVSSKAVGDETGIERTIELADGDGNGIERVAELLYDSQKSGKSCLRVKGLDRAVAYTLNPRSGPLGKLIDEVLDDALKAGEALKAGVLVARKEEVIVAPNANGLDFSKETGVGAKKLDKAAAYALKIAPLD</sequence>
<organism evidence="1 2">
    <name type="scientific">Acer saccharum</name>
    <name type="common">Sugar maple</name>
    <dbReference type="NCBI Taxonomy" id="4024"/>
    <lineage>
        <taxon>Eukaryota</taxon>
        <taxon>Viridiplantae</taxon>
        <taxon>Streptophyta</taxon>
        <taxon>Embryophyta</taxon>
        <taxon>Tracheophyta</taxon>
        <taxon>Spermatophyta</taxon>
        <taxon>Magnoliopsida</taxon>
        <taxon>eudicotyledons</taxon>
        <taxon>Gunneridae</taxon>
        <taxon>Pentapetalae</taxon>
        <taxon>rosids</taxon>
        <taxon>malvids</taxon>
        <taxon>Sapindales</taxon>
        <taxon>Sapindaceae</taxon>
        <taxon>Hippocastanoideae</taxon>
        <taxon>Acereae</taxon>
        <taxon>Acer</taxon>
    </lineage>
</organism>